<gene>
    <name evidence="1" type="ORF">P3X46_006960</name>
</gene>
<dbReference type="PANTHER" id="PTHR37610">
    <property type="entry name" value="CCHC-TYPE DOMAIN-CONTAINING PROTEIN"/>
    <property type="match status" value="1"/>
</dbReference>
<evidence type="ECO:0008006" key="3">
    <source>
        <dbReference type="Google" id="ProtNLM"/>
    </source>
</evidence>
<comment type="caution">
    <text evidence="1">The sequence shown here is derived from an EMBL/GenBank/DDBJ whole genome shotgun (WGS) entry which is preliminary data.</text>
</comment>
<proteinExistence type="predicted"/>
<organism evidence="1 2">
    <name type="scientific">Hevea brasiliensis</name>
    <name type="common">Para rubber tree</name>
    <name type="synonym">Siphonia brasiliensis</name>
    <dbReference type="NCBI Taxonomy" id="3981"/>
    <lineage>
        <taxon>Eukaryota</taxon>
        <taxon>Viridiplantae</taxon>
        <taxon>Streptophyta</taxon>
        <taxon>Embryophyta</taxon>
        <taxon>Tracheophyta</taxon>
        <taxon>Spermatophyta</taxon>
        <taxon>Magnoliopsida</taxon>
        <taxon>eudicotyledons</taxon>
        <taxon>Gunneridae</taxon>
        <taxon>Pentapetalae</taxon>
        <taxon>rosids</taxon>
        <taxon>fabids</taxon>
        <taxon>Malpighiales</taxon>
        <taxon>Euphorbiaceae</taxon>
        <taxon>Crotonoideae</taxon>
        <taxon>Micrandreae</taxon>
        <taxon>Hevea</taxon>
    </lineage>
</organism>
<dbReference type="Proteomes" id="UP001174677">
    <property type="component" value="Chromosome 4"/>
</dbReference>
<name>A0ABQ9MSC2_HEVBR</name>
<dbReference type="EMBL" id="JARPOI010000004">
    <property type="protein sequence ID" value="KAJ9183041.1"/>
    <property type="molecule type" value="Genomic_DNA"/>
</dbReference>
<evidence type="ECO:0000313" key="1">
    <source>
        <dbReference type="EMBL" id="KAJ9183041.1"/>
    </source>
</evidence>
<accession>A0ABQ9MSC2</accession>
<sequence length="195" mass="22565">MADSSSFQQDVASRSNVNPVEDTSSPFYLHHSENHISIRNKQGFLDGSIVKPSPEDSTYLPWIRCNNLIVAWLLRSISPPIASTMFSQPDDSRICHLQHLLCTITQGTKSVDAYFTELNGVWEELRNFRPFLHCSCGKCNQECFQRFVEVQQRDYVFKFLNELNETYQGLRSQIILMKPFPTLDQVYNMLLCEET</sequence>
<reference evidence="1" key="1">
    <citation type="journal article" date="2023" name="Plant Biotechnol. J.">
        <title>Chromosome-level wild Hevea brasiliensis genome provides new tools for genomic-assisted breeding and valuable loci to elevate rubber yield.</title>
        <authorList>
            <person name="Cheng H."/>
            <person name="Song X."/>
            <person name="Hu Y."/>
            <person name="Wu T."/>
            <person name="Yang Q."/>
            <person name="An Z."/>
            <person name="Feng S."/>
            <person name="Deng Z."/>
            <person name="Wu W."/>
            <person name="Zeng X."/>
            <person name="Tu M."/>
            <person name="Wang X."/>
            <person name="Huang H."/>
        </authorList>
    </citation>
    <scope>NUCLEOTIDE SEQUENCE</scope>
    <source>
        <strain evidence="1">MT/VB/25A 57/8</strain>
    </source>
</reference>
<dbReference type="PANTHER" id="PTHR37610:SF94">
    <property type="entry name" value="RETROTRANSPOSON COPIA-LIKE N-TERMINAL DOMAIN-CONTAINING PROTEIN"/>
    <property type="match status" value="1"/>
</dbReference>
<keyword evidence="2" id="KW-1185">Reference proteome</keyword>
<protein>
    <recommendedName>
        <fullName evidence="3">Retrotransposon gag domain-containing protein</fullName>
    </recommendedName>
</protein>
<evidence type="ECO:0000313" key="2">
    <source>
        <dbReference type="Proteomes" id="UP001174677"/>
    </source>
</evidence>